<dbReference type="EC" id="4.4.1.16" evidence="10"/>
<dbReference type="AlphaFoldDB" id="A0A914UTV5"/>
<dbReference type="Gene3D" id="3.90.1150.10">
    <property type="entry name" value="Aspartate Aminotransferase, domain 1"/>
    <property type="match status" value="1"/>
</dbReference>
<keyword evidence="8" id="KW-0456">Lyase</keyword>
<comment type="subcellular location">
    <subcellularLocation>
        <location evidence="2">Cytoplasm</location>
        <location evidence="2">Cytosol</location>
    </subcellularLocation>
</comment>
<dbReference type="PANTHER" id="PTHR11601:SF62">
    <property type="entry name" value="SELENOCYSTEINE LYASE"/>
    <property type="match status" value="1"/>
</dbReference>
<keyword evidence="13" id="KW-1185">Reference proteome</keyword>
<accession>A0A914UTV5</accession>
<organism evidence="13 14">
    <name type="scientific">Plectus sambesii</name>
    <dbReference type="NCBI Taxonomy" id="2011161"/>
    <lineage>
        <taxon>Eukaryota</taxon>
        <taxon>Metazoa</taxon>
        <taxon>Ecdysozoa</taxon>
        <taxon>Nematoda</taxon>
        <taxon>Chromadorea</taxon>
        <taxon>Plectida</taxon>
        <taxon>Plectina</taxon>
        <taxon>Plectoidea</taxon>
        <taxon>Plectidae</taxon>
        <taxon>Plectus</taxon>
    </lineage>
</organism>
<evidence type="ECO:0000313" key="13">
    <source>
        <dbReference type="Proteomes" id="UP000887566"/>
    </source>
</evidence>
<comment type="similarity">
    <text evidence="3">Belongs to the class-V pyridoxal-phosphate-dependent aminotransferase family.</text>
</comment>
<keyword evidence="5" id="KW-0963">Cytoplasm</keyword>
<evidence type="ECO:0000256" key="2">
    <source>
        <dbReference type="ARBA" id="ARBA00004514"/>
    </source>
</evidence>
<comment type="subunit">
    <text evidence="4">Homodimer.</text>
</comment>
<sequence>MATYLEEQSPVYLDYNATTPLDESVKKAVFSALDLWGNPSSACPLGSSSFDRAQAKNVIDTARTSVSKLLNVAANDVIFTSGGTEANNWVLQLAVKVHKSEGREGKPHIVTTTIEHPAIIEPLKELVKDNICDVTFVPVDQASGMVDPGAIVRSLTKNTCLVTVMLANNETGVIQPIAEICDAVRRYAKQEELKHRILTHTDAAQAIGKIPVDAQQLKVDYLTIVGHKFYGPRIGALIARGIGTVPMFPFLFGGGQERNLRAGTENVPMIVGLGAAADCILAHGPSHMNHLRTLQDYFEAEIEEKLGDAVVVNFQSSNRLPNTSSVAFRKIDTTACDLLAKCKTFYASTGAACHSNVPKVSAVLLASGVSEDLASKTVRFSVGRETRKEDIDRVVSELKAMTFLSKYGSSLLNSIGIGKSVGGF</sequence>
<dbReference type="Gene3D" id="3.40.640.10">
    <property type="entry name" value="Type I PLP-dependent aspartate aminotransferase-like (Major domain)"/>
    <property type="match status" value="1"/>
</dbReference>
<evidence type="ECO:0000256" key="10">
    <source>
        <dbReference type="ARBA" id="ARBA00039054"/>
    </source>
</evidence>
<comment type="function">
    <text evidence="9">Catalyzes the decomposition of L-selenocysteine to L-alanine and elemental selenium.</text>
</comment>
<dbReference type="InterPro" id="IPR015422">
    <property type="entry name" value="PyrdxlP-dep_Trfase_small"/>
</dbReference>
<dbReference type="GO" id="GO:0009000">
    <property type="term" value="F:selenocysteine lyase activity"/>
    <property type="evidence" value="ECO:0007669"/>
    <property type="project" value="UniProtKB-EC"/>
</dbReference>
<evidence type="ECO:0000256" key="1">
    <source>
        <dbReference type="ARBA" id="ARBA00001933"/>
    </source>
</evidence>
<name>A0A914UTV5_9BILA</name>
<dbReference type="PANTHER" id="PTHR11601">
    <property type="entry name" value="CYSTEINE DESULFURYLASE FAMILY MEMBER"/>
    <property type="match status" value="1"/>
</dbReference>
<evidence type="ECO:0000256" key="4">
    <source>
        <dbReference type="ARBA" id="ARBA00011738"/>
    </source>
</evidence>
<evidence type="ECO:0000256" key="11">
    <source>
        <dbReference type="ARBA" id="ARBA00040554"/>
    </source>
</evidence>
<dbReference type="GO" id="GO:0016740">
    <property type="term" value="F:transferase activity"/>
    <property type="evidence" value="ECO:0007669"/>
    <property type="project" value="UniProtKB-KW"/>
</dbReference>
<evidence type="ECO:0000256" key="9">
    <source>
        <dbReference type="ARBA" id="ARBA00037407"/>
    </source>
</evidence>
<feature type="domain" description="Aminotransferase class V" evidence="12">
    <location>
        <begin position="11"/>
        <end position="394"/>
    </location>
</feature>
<dbReference type="FunFam" id="3.90.1150.10:FF:000065">
    <property type="entry name" value="Selenocysteine lyase"/>
    <property type="match status" value="1"/>
</dbReference>
<protein>
    <recommendedName>
        <fullName evidence="11">Selenocysteine lyase</fullName>
        <ecNumber evidence="10">4.4.1.16</ecNumber>
    </recommendedName>
</protein>
<dbReference type="PIRSF" id="PIRSF005572">
    <property type="entry name" value="NifS"/>
    <property type="match status" value="1"/>
</dbReference>
<dbReference type="SUPFAM" id="SSF53383">
    <property type="entry name" value="PLP-dependent transferases"/>
    <property type="match status" value="1"/>
</dbReference>
<evidence type="ECO:0000256" key="7">
    <source>
        <dbReference type="ARBA" id="ARBA00022898"/>
    </source>
</evidence>
<evidence type="ECO:0000259" key="12">
    <source>
        <dbReference type="Pfam" id="PF00266"/>
    </source>
</evidence>
<evidence type="ECO:0000256" key="3">
    <source>
        <dbReference type="ARBA" id="ARBA00009236"/>
    </source>
</evidence>
<keyword evidence="7" id="KW-0663">Pyridoxal phosphate</keyword>
<dbReference type="GO" id="GO:0005829">
    <property type="term" value="C:cytosol"/>
    <property type="evidence" value="ECO:0007669"/>
    <property type="project" value="UniProtKB-SubCell"/>
</dbReference>
<dbReference type="Gene3D" id="1.10.260.50">
    <property type="match status" value="1"/>
</dbReference>
<dbReference type="InterPro" id="IPR015424">
    <property type="entry name" value="PyrdxlP-dep_Trfase"/>
</dbReference>
<reference evidence="14" key="1">
    <citation type="submission" date="2022-11" db="UniProtKB">
        <authorList>
            <consortium name="WormBaseParasite"/>
        </authorList>
    </citation>
    <scope>IDENTIFICATION</scope>
</reference>
<keyword evidence="6" id="KW-0808">Transferase</keyword>
<evidence type="ECO:0000256" key="6">
    <source>
        <dbReference type="ARBA" id="ARBA00022679"/>
    </source>
</evidence>
<dbReference type="Proteomes" id="UP000887566">
    <property type="component" value="Unplaced"/>
</dbReference>
<evidence type="ECO:0000256" key="8">
    <source>
        <dbReference type="ARBA" id="ARBA00023239"/>
    </source>
</evidence>
<dbReference type="InterPro" id="IPR015421">
    <property type="entry name" value="PyrdxlP-dep_Trfase_major"/>
</dbReference>
<proteinExistence type="inferred from homology"/>
<dbReference type="Pfam" id="PF00266">
    <property type="entry name" value="Aminotran_5"/>
    <property type="match status" value="1"/>
</dbReference>
<dbReference type="WBParaSite" id="PSAMB.scaffold1210size34287.g11671.t1">
    <property type="protein sequence ID" value="PSAMB.scaffold1210size34287.g11671.t1"/>
    <property type="gene ID" value="PSAMB.scaffold1210size34287.g11671"/>
</dbReference>
<evidence type="ECO:0000313" key="14">
    <source>
        <dbReference type="WBParaSite" id="PSAMB.scaffold1210size34287.g11671.t1"/>
    </source>
</evidence>
<evidence type="ECO:0000256" key="5">
    <source>
        <dbReference type="ARBA" id="ARBA00022490"/>
    </source>
</evidence>
<dbReference type="InterPro" id="IPR000192">
    <property type="entry name" value="Aminotrans_V_dom"/>
</dbReference>
<comment type="cofactor">
    <cofactor evidence="1">
        <name>pyridoxal 5'-phosphate</name>
        <dbReference type="ChEBI" id="CHEBI:597326"/>
    </cofactor>
</comment>
<dbReference type="InterPro" id="IPR016454">
    <property type="entry name" value="Cysteine_dSase"/>
</dbReference>